<sequence length="629" mass="68903">MPSPSSPPPQSVEARDFTYQQSSPLSLRQQSVSPPPAPPPTDPSQPHDYNFSGAVYDESTSSAESEDVLVAEPALENDFLDVDRRISGCSSISSFPVSVSPNLPPEQGRYGSPRTPSKRGSGETSTFEPFGGTDYAMTSPRSAREYHSVFRHPSSVRALQMRDEVFSDTHSVWRHHRRSGSQMSSYSHRSSCSTQTSPAKRSGRPRRGSGQKASSNLKKEFPLVLLHCTLLPPTLLLQSTPHEDSLLSEFLPEEYRDRWIALRDKLVGDTEVRTRGILIPHPREDYELLEERLLESLELQVPRIRHNHFFRNDGKGGDSGFESGSHTEDEGEMDLPNDIKCPDCGRRLRADEVNRKWEIKVFAANGLMRAGAWGAAWQEMEKVDVEVRVWLPEDLRRGLEARLPLLETSRLETGPVDSPNDFQAAKVPSAHERDEYGDAGRLASQVELDGLYEGPGATTEPVTAIPHPMPVGHDVPTVMVAYAKHFFRDNKNFLAGVLSSLVLFFALTGREAPGKGDIAAPNSVSTQLTEILTTTVTATRIAISTATVTTSISRVTETSLASSASEEAGSSTKNVNEEFNELSLHTAPTEALVSSIEISEGTSLPEPDGTTGPILEEANPGSVYASDDE</sequence>
<feature type="region of interest" description="Disordered" evidence="1">
    <location>
        <begin position="91"/>
        <end position="133"/>
    </location>
</feature>
<dbReference type="EMBL" id="KN847476">
    <property type="protein sequence ID" value="KIX08009.1"/>
    <property type="molecule type" value="Genomic_DNA"/>
</dbReference>
<feature type="region of interest" description="Disordered" evidence="1">
    <location>
        <begin position="177"/>
        <end position="215"/>
    </location>
</feature>
<feature type="region of interest" description="Disordered" evidence="1">
    <location>
        <begin position="411"/>
        <end position="434"/>
    </location>
</feature>
<feature type="compositionally biased region" description="Polar residues" evidence="1">
    <location>
        <begin position="180"/>
        <end position="199"/>
    </location>
</feature>
<dbReference type="HOGENOM" id="CLU_020643_0_0_1"/>
<dbReference type="VEuPathDB" id="FungiDB:Z518_02664"/>
<organism evidence="2 3">
    <name type="scientific">Rhinocladiella mackenziei CBS 650.93</name>
    <dbReference type="NCBI Taxonomy" id="1442369"/>
    <lineage>
        <taxon>Eukaryota</taxon>
        <taxon>Fungi</taxon>
        <taxon>Dikarya</taxon>
        <taxon>Ascomycota</taxon>
        <taxon>Pezizomycotina</taxon>
        <taxon>Eurotiomycetes</taxon>
        <taxon>Chaetothyriomycetidae</taxon>
        <taxon>Chaetothyriales</taxon>
        <taxon>Herpotrichiellaceae</taxon>
        <taxon>Rhinocladiella</taxon>
    </lineage>
</organism>
<evidence type="ECO:0008006" key="4">
    <source>
        <dbReference type="Google" id="ProtNLM"/>
    </source>
</evidence>
<feature type="region of interest" description="Disordered" evidence="1">
    <location>
        <begin position="315"/>
        <end position="338"/>
    </location>
</feature>
<name>A0A0D2IQ65_9EURO</name>
<keyword evidence="3" id="KW-1185">Reference proteome</keyword>
<accession>A0A0D2IQ65</accession>
<feature type="compositionally biased region" description="Low complexity" evidence="1">
    <location>
        <begin position="91"/>
        <end position="101"/>
    </location>
</feature>
<dbReference type="AlphaFoldDB" id="A0A0D2IQ65"/>
<feature type="region of interest" description="Disordered" evidence="1">
    <location>
        <begin position="1"/>
        <end position="68"/>
    </location>
</feature>
<dbReference type="GeneID" id="25290735"/>
<dbReference type="OrthoDB" id="4161030at2759"/>
<feature type="region of interest" description="Disordered" evidence="1">
    <location>
        <begin position="595"/>
        <end position="629"/>
    </location>
</feature>
<evidence type="ECO:0000313" key="3">
    <source>
        <dbReference type="Proteomes" id="UP000053617"/>
    </source>
</evidence>
<gene>
    <name evidence="2" type="ORF">Z518_02664</name>
</gene>
<feature type="compositionally biased region" description="Low complexity" evidence="1">
    <location>
        <begin position="20"/>
        <end position="32"/>
    </location>
</feature>
<dbReference type="RefSeq" id="XP_013275145.1">
    <property type="nucleotide sequence ID" value="XM_013419691.1"/>
</dbReference>
<dbReference type="STRING" id="1442369.A0A0D2IQ65"/>
<evidence type="ECO:0000313" key="2">
    <source>
        <dbReference type="EMBL" id="KIX08009.1"/>
    </source>
</evidence>
<feature type="compositionally biased region" description="Pro residues" evidence="1">
    <location>
        <begin position="1"/>
        <end position="10"/>
    </location>
</feature>
<protein>
    <recommendedName>
        <fullName evidence="4">Flavoprotein oxygenase</fullName>
    </recommendedName>
</protein>
<feature type="compositionally biased region" description="Pro residues" evidence="1">
    <location>
        <begin position="33"/>
        <end position="43"/>
    </location>
</feature>
<evidence type="ECO:0000256" key="1">
    <source>
        <dbReference type="SAM" id="MobiDB-lite"/>
    </source>
</evidence>
<dbReference type="Proteomes" id="UP000053617">
    <property type="component" value="Unassembled WGS sequence"/>
</dbReference>
<reference evidence="2 3" key="1">
    <citation type="submission" date="2015-01" db="EMBL/GenBank/DDBJ databases">
        <title>The Genome Sequence of Rhinocladiella mackenzie CBS 650.93.</title>
        <authorList>
            <consortium name="The Broad Institute Genomics Platform"/>
            <person name="Cuomo C."/>
            <person name="de Hoog S."/>
            <person name="Gorbushina A."/>
            <person name="Stielow B."/>
            <person name="Teixiera M."/>
            <person name="Abouelleil A."/>
            <person name="Chapman S.B."/>
            <person name="Priest M."/>
            <person name="Young S.K."/>
            <person name="Wortman J."/>
            <person name="Nusbaum C."/>
            <person name="Birren B."/>
        </authorList>
    </citation>
    <scope>NUCLEOTIDE SEQUENCE [LARGE SCALE GENOMIC DNA]</scope>
    <source>
        <strain evidence="2 3">CBS 650.93</strain>
    </source>
</reference>
<proteinExistence type="predicted"/>